<evidence type="ECO:0000313" key="3">
    <source>
        <dbReference type="Proteomes" id="UP000656042"/>
    </source>
</evidence>
<feature type="domain" description="HTH hxlR-type" evidence="1">
    <location>
        <begin position="2"/>
        <end position="33"/>
    </location>
</feature>
<comment type="caution">
    <text evidence="2">The sequence shown here is derived from an EMBL/GenBank/DDBJ whole genome shotgun (WGS) entry which is preliminary data.</text>
</comment>
<accession>A0A8J3FMU4</accession>
<dbReference type="InterPro" id="IPR036390">
    <property type="entry name" value="WH_DNA-bd_sf"/>
</dbReference>
<evidence type="ECO:0000313" key="2">
    <source>
        <dbReference type="EMBL" id="GGK82001.1"/>
    </source>
</evidence>
<dbReference type="InterPro" id="IPR002577">
    <property type="entry name" value="HTH_HxlR"/>
</dbReference>
<dbReference type="AlphaFoldDB" id="A0A8J3FMU4"/>
<proteinExistence type="predicted"/>
<name>A0A8J3FMU4_9ACTN</name>
<dbReference type="EMBL" id="BMMX01000003">
    <property type="protein sequence ID" value="GGK82001.1"/>
    <property type="molecule type" value="Genomic_DNA"/>
</dbReference>
<gene>
    <name evidence="2" type="ORF">GCM10012284_15050</name>
</gene>
<dbReference type="RefSeq" id="WP_189078346.1">
    <property type="nucleotide sequence ID" value="NZ_BMMX01000003.1"/>
</dbReference>
<keyword evidence="3" id="KW-1185">Reference proteome</keyword>
<sequence>MPVTVTYELTELGVSLHQVVGHLRAWAQDNMDTVISHRASHGKDT</sequence>
<protein>
    <recommendedName>
        <fullName evidence="1">HTH hxlR-type domain-containing protein</fullName>
    </recommendedName>
</protein>
<dbReference type="Gene3D" id="1.10.10.10">
    <property type="entry name" value="Winged helix-like DNA-binding domain superfamily/Winged helix DNA-binding domain"/>
    <property type="match status" value="1"/>
</dbReference>
<reference evidence="2" key="2">
    <citation type="submission" date="2020-09" db="EMBL/GenBank/DDBJ databases">
        <authorList>
            <person name="Sun Q."/>
            <person name="Zhou Y."/>
        </authorList>
    </citation>
    <scope>NUCLEOTIDE SEQUENCE</scope>
    <source>
        <strain evidence="2">CGMCC 4.7299</strain>
    </source>
</reference>
<reference evidence="2" key="1">
    <citation type="journal article" date="2014" name="Int. J. Syst. Evol. Microbiol.">
        <title>Complete genome sequence of Corynebacterium casei LMG S-19264T (=DSM 44701T), isolated from a smear-ripened cheese.</title>
        <authorList>
            <consortium name="US DOE Joint Genome Institute (JGI-PGF)"/>
            <person name="Walter F."/>
            <person name="Albersmeier A."/>
            <person name="Kalinowski J."/>
            <person name="Ruckert C."/>
        </authorList>
    </citation>
    <scope>NUCLEOTIDE SEQUENCE</scope>
    <source>
        <strain evidence="2">CGMCC 4.7299</strain>
    </source>
</reference>
<evidence type="ECO:0000259" key="1">
    <source>
        <dbReference type="Pfam" id="PF01638"/>
    </source>
</evidence>
<dbReference type="InterPro" id="IPR036388">
    <property type="entry name" value="WH-like_DNA-bd_sf"/>
</dbReference>
<dbReference type="SUPFAM" id="SSF46785">
    <property type="entry name" value="Winged helix' DNA-binding domain"/>
    <property type="match status" value="1"/>
</dbReference>
<dbReference type="Proteomes" id="UP000656042">
    <property type="component" value="Unassembled WGS sequence"/>
</dbReference>
<organism evidence="2 3">
    <name type="scientific">Mangrovihabitans endophyticus</name>
    <dbReference type="NCBI Taxonomy" id="1751298"/>
    <lineage>
        <taxon>Bacteria</taxon>
        <taxon>Bacillati</taxon>
        <taxon>Actinomycetota</taxon>
        <taxon>Actinomycetes</taxon>
        <taxon>Micromonosporales</taxon>
        <taxon>Micromonosporaceae</taxon>
        <taxon>Mangrovihabitans</taxon>
    </lineage>
</organism>
<dbReference type="Pfam" id="PF01638">
    <property type="entry name" value="HxlR"/>
    <property type="match status" value="1"/>
</dbReference>